<dbReference type="GO" id="GO:0052621">
    <property type="term" value="F:diguanylate cyclase activity"/>
    <property type="evidence" value="ECO:0007669"/>
    <property type="project" value="TreeGrafter"/>
</dbReference>
<keyword evidence="1" id="KW-0812">Transmembrane</keyword>
<keyword evidence="1" id="KW-0472">Membrane</keyword>
<evidence type="ECO:0000313" key="4">
    <source>
        <dbReference type="Proteomes" id="UP000183461"/>
    </source>
</evidence>
<dbReference type="RefSeq" id="WP_072299671.1">
    <property type="nucleotide sequence ID" value="NZ_FPIP01000002.1"/>
</dbReference>
<feature type="transmembrane region" description="Helical" evidence="1">
    <location>
        <begin position="164"/>
        <end position="182"/>
    </location>
</feature>
<accession>A0A1K1MLW0</accession>
<sequence>MTISGYLSEHWGLIIILIGIAIAIHSDVHLERRIIYKIAFTNVLLFLYSVACYVETYLGNQTEYSILRPILCAVNYSLIVFILVSAIMIMYPTQKRYLLFPALLNAVLCFISVPTGIVFTISEDNHFGRGTLGYLTYFIAALYMLYLIYSLFRSTRAEKEDYNLMIFLSVTSLLCLVMPLFIENSSHWFNITIATDILIYYIFLLQQFTKRDPLTKLLNRQSYYSDIEKYMHEISAIVAMDMDGLKEVNDTHGHVAGDTALKTLADCFHKASKQEQRVYRIGGDEYVILCMSTPEKEVNELITRMRENVAKTEYSCSIGYAMKTDKCSIDELYQKADKMLYVEKEQYYIRSGKKR</sequence>
<dbReference type="InterPro" id="IPR029787">
    <property type="entry name" value="Nucleotide_cyclase"/>
</dbReference>
<dbReference type="GO" id="GO:0043709">
    <property type="term" value="P:cell adhesion involved in single-species biofilm formation"/>
    <property type="evidence" value="ECO:0007669"/>
    <property type="project" value="TreeGrafter"/>
</dbReference>
<dbReference type="Gene3D" id="3.30.70.270">
    <property type="match status" value="1"/>
</dbReference>
<dbReference type="SMART" id="SM00267">
    <property type="entry name" value="GGDEF"/>
    <property type="match status" value="1"/>
</dbReference>
<dbReference type="GO" id="GO:0005886">
    <property type="term" value="C:plasma membrane"/>
    <property type="evidence" value="ECO:0007669"/>
    <property type="project" value="TreeGrafter"/>
</dbReference>
<name>A0A1K1MLW0_RUMFL</name>
<dbReference type="PANTHER" id="PTHR45138:SF9">
    <property type="entry name" value="DIGUANYLATE CYCLASE DGCM-RELATED"/>
    <property type="match status" value="1"/>
</dbReference>
<protein>
    <submittedName>
        <fullName evidence="3">Diguanylate cyclase (GGDEF) domain-containing protein</fullName>
    </submittedName>
</protein>
<organism evidence="3 4">
    <name type="scientific">Ruminococcus flavefaciens</name>
    <dbReference type="NCBI Taxonomy" id="1265"/>
    <lineage>
        <taxon>Bacteria</taxon>
        <taxon>Bacillati</taxon>
        <taxon>Bacillota</taxon>
        <taxon>Clostridia</taxon>
        <taxon>Eubacteriales</taxon>
        <taxon>Oscillospiraceae</taxon>
        <taxon>Ruminococcus</taxon>
    </lineage>
</organism>
<dbReference type="EMBL" id="FPIP01000002">
    <property type="protein sequence ID" value="SFW24037.1"/>
    <property type="molecule type" value="Genomic_DNA"/>
</dbReference>
<gene>
    <name evidence="3" type="ORF">SAMN02910280_1320</name>
</gene>
<evidence type="ECO:0000256" key="1">
    <source>
        <dbReference type="SAM" id="Phobius"/>
    </source>
</evidence>
<dbReference type="InterPro" id="IPR000160">
    <property type="entry name" value="GGDEF_dom"/>
</dbReference>
<dbReference type="SUPFAM" id="SSF55073">
    <property type="entry name" value="Nucleotide cyclase"/>
    <property type="match status" value="1"/>
</dbReference>
<dbReference type="PANTHER" id="PTHR45138">
    <property type="entry name" value="REGULATORY COMPONENTS OF SENSORY TRANSDUCTION SYSTEM"/>
    <property type="match status" value="1"/>
</dbReference>
<dbReference type="GO" id="GO:1902201">
    <property type="term" value="P:negative regulation of bacterial-type flagellum-dependent cell motility"/>
    <property type="evidence" value="ECO:0007669"/>
    <property type="project" value="TreeGrafter"/>
</dbReference>
<feature type="domain" description="GGDEF" evidence="2">
    <location>
        <begin position="233"/>
        <end position="355"/>
    </location>
</feature>
<feature type="transmembrane region" description="Helical" evidence="1">
    <location>
        <begin position="66"/>
        <end position="91"/>
    </location>
</feature>
<feature type="transmembrane region" description="Helical" evidence="1">
    <location>
        <begin position="188"/>
        <end position="205"/>
    </location>
</feature>
<proteinExistence type="predicted"/>
<feature type="transmembrane region" description="Helical" evidence="1">
    <location>
        <begin position="34"/>
        <end position="54"/>
    </location>
</feature>
<dbReference type="NCBIfam" id="TIGR00254">
    <property type="entry name" value="GGDEF"/>
    <property type="match status" value="1"/>
</dbReference>
<reference evidence="3 4" key="1">
    <citation type="submission" date="2016-11" db="EMBL/GenBank/DDBJ databases">
        <authorList>
            <person name="Jaros S."/>
            <person name="Januszkiewicz K."/>
            <person name="Wedrychowicz H."/>
        </authorList>
    </citation>
    <scope>NUCLEOTIDE SEQUENCE [LARGE SCALE GENOMIC DNA]</scope>
    <source>
        <strain evidence="3 4">YL228</strain>
    </source>
</reference>
<dbReference type="PROSITE" id="PS50887">
    <property type="entry name" value="GGDEF"/>
    <property type="match status" value="1"/>
</dbReference>
<evidence type="ECO:0000313" key="3">
    <source>
        <dbReference type="EMBL" id="SFW24037.1"/>
    </source>
</evidence>
<feature type="transmembrane region" description="Helical" evidence="1">
    <location>
        <begin position="134"/>
        <end position="152"/>
    </location>
</feature>
<dbReference type="Pfam" id="PF00990">
    <property type="entry name" value="GGDEF"/>
    <property type="match status" value="1"/>
</dbReference>
<dbReference type="CDD" id="cd01949">
    <property type="entry name" value="GGDEF"/>
    <property type="match status" value="1"/>
</dbReference>
<evidence type="ECO:0000259" key="2">
    <source>
        <dbReference type="PROSITE" id="PS50887"/>
    </source>
</evidence>
<feature type="transmembrane region" description="Helical" evidence="1">
    <location>
        <begin position="6"/>
        <end position="25"/>
    </location>
</feature>
<dbReference type="AlphaFoldDB" id="A0A1K1MLW0"/>
<dbReference type="InterPro" id="IPR043128">
    <property type="entry name" value="Rev_trsase/Diguanyl_cyclase"/>
</dbReference>
<dbReference type="Proteomes" id="UP000183461">
    <property type="component" value="Unassembled WGS sequence"/>
</dbReference>
<feature type="transmembrane region" description="Helical" evidence="1">
    <location>
        <begin position="98"/>
        <end position="122"/>
    </location>
</feature>
<keyword evidence="1" id="KW-1133">Transmembrane helix</keyword>
<dbReference type="InterPro" id="IPR050469">
    <property type="entry name" value="Diguanylate_Cyclase"/>
</dbReference>